<sequence length="105" mass="12544">MKLRIVELRWRPKSGKCSKNCCCNDCYKIQGNTLVIYGEVDQCPFNFGTEYLYILNVREIKWDQNINVVKKTTNKLEGYLTVFFFLHVLAMVNIFQFVYPTIYYF</sequence>
<protein>
    <submittedName>
        <fullName evidence="2">Uncharacterized protein</fullName>
    </submittedName>
</protein>
<keyword evidence="1" id="KW-1133">Transmembrane helix</keyword>
<accession>A0A8D8VGA5</accession>
<evidence type="ECO:0000313" key="2">
    <source>
        <dbReference type="EMBL" id="CAG6723294.1"/>
    </source>
</evidence>
<evidence type="ECO:0000256" key="1">
    <source>
        <dbReference type="SAM" id="Phobius"/>
    </source>
</evidence>
<feature type="transmembrane region" description="Helical" evidence="1">
    <location>
        <begin position="79"/>
        <end position="99"/>
    </location>
</feature>
<dbReference type="EMBL" id="HBUF01365428">
    <property type="protein sequence ID" value="CAG6723296.1"/>
    <property type="molecule type" value="Transcribed_RNA"/>
</dbReference>
<name>A0A8D8VGA5_9HEMI</name>
<keyword evidence="1" id="KW-0812">Transmembrane</keyword>
<reference evidence="2" key="1">
    <citation type="submission" date="2021-05" db="EMBL/GenBank/DDBJ databases">
        <authorList>
            <person name="Alioto T."/>
            <person name="Alioto T."/>
            <person name="Gomez Garrido J."/>
        </authorList>
    </citation>
    <scope>NUCLEOTIDE SEQUENCE</scope>
</reference>
<keyword evidence="1" id="KW-0472">Membrane</keyword>
<organism evidence="2">
    <name type="scientific">Cacopsylla melanoneura</name>
    <dbReference type="NCBI Taxonomy" id="428564"/>
    <lineage>
        <taxon>Eukaryota</taxon>
        <taxon>Metazoa</taxon>
        <taxon>Ecdysozoa</taxon>
        <taxon>Arthropoda</taxon>
        <taxon>Hexapoda</taxon>
        <taxon>Insecta</taxon>
        <taxon>Pterygota</taxon>
        <taxon>Neoptera</taxon>
        <taxon>Paraneoptera</taxon>
        <taxon>Hemiptera</taxon>
        <taxon>Sternorrhyncha</taxon>
        <taxon>Psylloidea</taxon>
        <taxon>Psyllidae</taxon>
        <taxon>Psyllinae</taxon>
        <taxon>Cacopsylla</taxon>
    </lineage>
</organism>
<proteinExistence type="predicted"/>
<dbReference type="AlphaFoldDB" id="A0A8D8VGA5"/>
<dbReference type="EMBL" id="HBUF01365427">
    <property type="protein sequence ID" value="CAG6723294.1"/>
    <property type="molecule type" value="Transcribed_RNA"/>
</dbReference>